<gene>
    <name evidence="2" type="ORF">RMAR00112_LOCUS30579</name>
</gene>
<dbReference type="EMBL" id="HBHW01039787">
    <property type="protein sequence ID" value="CAE0062509.1"/>
    <property type="molecule type" value="Transcribed_RNA"/>
</dbReference>
<reference evidence="2" key="1">
    <citation type="submission" date="2021-01" db="EMBL/GenBank/DDBJ databases">
        <authorList>
            <person name="Corre E."/>
            <person name="Pelletier E."/>
            <person name="Niang G."/>
            <person name="Scheremetjew M."/>
            <person name="Finn R."/>
            <person name="Kale V."/>
            <person name="Holt S."/>
            <person name="Cochrane G."/>
            <person name="Meng A."/>
            <person name="Brown T."/>
            <person name="Cohen L."/>
        </authorList>
    </citation>
    <scope>NUCLEOTIDE SEQUENCE</scope>
    <source>
        <strain evidence="2">CCMP 769</strain>
    </source>
</reference>
<evidence type="ECO:0000256" key="1">
    <source>
        <dbReference type="SAM" id="MobiDB-lite"/>
    </source>
</evidence>
<dbReference type="AlphaFoldDB" id="A0A7S3ELL8"/>
<protein>
    <submittedName>
        <fullName evidence="2">Uncharacterized protein</fullName>
    </submittedName>
</protein>
<feature type="compositionally biased region" description="Basic and acidic residues" evidence="1">
    <location>
        <begin position="230"/>
        <end position="239"/>
    </location>
</feature>
<name>A0A7S3ELL8_9RHOD</name>
<organism evidence="2">
    <name type="scientific">Rhodosorus marinus</name>
    <dbReference type="NCBI Taxonomy" id="101924"/>
    <lineage>
        <taxon>Eukaryota</taxon>
        <taxon>Rhodophyta</taxon>
        <taxon>Stylonematophyceae</taxon>
        <taxon>Stylonematales</taxon>
        <taxon>Stylonemataceae</taxon>
        <taxon>Rhodosorus</taxon>
    </lineage>
</organism>
<sequence length="463" mass="52018">MSQRPALETPLQSQPGRKPRLATRPNAHIPGFKKITSELGELAKLLSDDVQDMFLQADSAVKKLSIVVAEYFLYHMNEADVRQLAKSLEELRDMQFYLLRLFTELSGGIEVEEEDDDLTPVQSAEFILRKFRELKQLHPRPVSWFLTEMLETIARAKRRFAFTANLGDPRSDKEVVTLPNGMKMRSGQPVRVGDQSGRHLGVSPALMLDPYDGAEIVGEGLREQAEELLKQQQADRGDGEATASVEEQTSGSEKADIDHVDEVQITDIERTIAWSTLEEQAVRHSPDGDDFGSRASLAMGLCMSHSSDLVLVHVADHTDNIVFLELVSSRGERRGLIRTVWPYRGGGLLIVDPMGDHKEVKAMADWSYLFYMHIDVGREREPLPRDSQNHNNYYVGRFTTADTDHQVIVTQSEASARYLQPLTIPEDVAASLRSHEERPLQQDPVLDLVLEPIDVEALVAEEA</sequence>
<accession>A0A7S3ELL8</accession>
<feature type="region of interest" description="Disordered" evidence="1">
    <location>
        <begin position="1"/>
        <end position="27"/>
    </location>
</feature>
<proteinExistence type="predicted"/>
<evidence type="ECO:0000313" key="2">
    <source>
        <dbReference type="EMBL" id="CAE0062509.1"/>
    </source>
</evidence>
<feature type="region of interest" description="Disordered" evidence="1">
    <location>
        <begin position="230"/>
        <end position="255"/>
    </location>
</feature>